<feature type="compositionally biased region" description="Basic and acidic residues" evidence="9">
    <location>
        <begin position="969"/>
        <end position="1001"/>
    </location>
</feature>
<accession>A0A7G2DZJ2</accession>
<dbReference type="EMBL" id="LR881466">
    <property type="protein sequence ID" value="CAD5315082.1"/>
    <property type="molecule type" value="Genomic_DNA"/>
</dbReference>
<reference evidence="12 13" key="1">
    <citation type="submission" date="2020-09" db="EMBL/GenBank/DDBJ databases">
        <authorList>
            <person name="Ashkenazy H."/>
        </authorList>
    </citation>
    <scope>NUCLEOTIDE SEQUENCE [LARGE SCALE GENOMIC DNA]</scope>
    <source>
        <strain evidence="13">cv. Cdm-0</strain>
    </source>
</reference>
<dbReference type="InterPro" id="IPR034347">
    <property type="entry name" value="GST_Phi_C"/>
</dbReference>
<dbReference type="InterPro" id="IPR040079">
    <property type="entry name" value="Glutathione_S-Trfase"/>
</dbReference>
<feature type="domain" description="GST C-terminal" evidence="11">
    <location>
        <begin position="92"/>
        <end position="231"/>
    </location>
</feature>
<feature type="region of interest" description="Disordered" evidence="9">
    <location>
        <begin position="913"/>
        <end position="937"/>
    </location>
</feature>
<dbReference type="CDD" id="cd03187">
    <property type="entry name" value="GST_C_Phi"/>
    <property type="match status" value="1"/>
</dbReference>
<evidence type="ECO:0000256" key="6">
    <source>
        <dbReference type="ARBA" id="ARBA00022679"/>
    </source>
</evidence>
<evidence type="ECO:0000256" key="3">
    <source>
        <dbReference type="ARBA" id="ARBA00012452"/>
    </source>
</evidence>
<comment type="function">
    <text evidence="8">May be involved in the conjugation of reduced glutathione to a wide number of exogenous and endogenous hydrophobic electrophiles and have a detoxification role against certain herbicides.</text>
</comment>
<keyword evidence="4" id="KW-0963">Cytoplasm</keyword>
<proteinExistence type="inferred from homology"/>
<dbReference type="InterPro" id="IPR036249">
    <property type="entry name" value="Thioredoxin-like_sf"/>
</dbReference>
<comment type="subcellular location">
    <subcellularLocation>
        <location evidence="1">Cytoplasm</location>
        <location evidence="1">Cytosol</location>
    </subcellularLocation>
</comment>
<evidence type="ECO:0000259" key="11">
    <source>
        <dbReference type="PROSITE" id="PS50405"/>
    </source>
</evidence>
<dbReference type="FunFam" id="1.20.1050.10:FF:000004">
    <property type="entry name" value="Glutathione S-transferase F2"/>
    <property type="match status" value="1"/>
</dbReference>
<dbReference type="SUPFAM" id="SSF52833">
    <property type="entry name" value="Thioredoxin-like"/>
    <property type="match status" value="1"/>
</dbReference>
<feature type="region of interest" description="Disordered" evidence="9">
    <location>
        <begin position="284"/>
        <end position="330"/>
    </location>
</feature>
<feature type="compositionally biased region" description="Polar residues" evidence="9">
    <location>
        <begin position="446"/>
        <end position="459"/>
    </location>
</feature>
<dbReference type="FunFam" id="3.40.30.10:FF:000039">
    <property type="entry name" value="Glutathione S-transferase domain"/>
    <property type="match status" value="1"/>
</dbReference>
<dbReference type="PANTHER" id="PTHR36325">
    <property type="entry name" value="MYOSIN-2 HEAVY CHAIN-LIKE PROTEIN"/>
    <property type="match status" value="1"/>
</dbReference>
<evidence type="ECO:0000259" key="10">
    <source>
        <dbReference type="PROSITE" id="PS50404"/>
    </source>
</evidence>
<protein>
    <recommendedName>
        <fullName evidence="3">glutathione transferase</fullName>
        <ecNumber evidence="3">2.5.1.18</ecNumber>
    </recommendedName>
</protein>
<dbReference type="SFLD" id="SFLDS00019">
    <property type="entry name" value="Glutathione_Transferase_(cytos"/>
    <property type="match status" value="1"/>
</dbReference>
<evidence type="ECO:0000313" key="13">
    <source>
        <dbReference type="Proteomes" id="UP000516314"/>
    </source>
</evidence>
<dbReference type="AlphaFoldDB" id="A0A7G2DZJ2"/>
<dbReference type="SFLD" id="SFLDG00358">
    <property type="entry name" value="Main_(cytGST)"/>
    <property type="match status" value="1"/>
</dbReference>
<dbReference type="InterPro" id="IPR004046">
    <property type="entry name" value="GST_C"/>
</dbReference>
<name>A0A7G2DZJ2_ARATH</name>
<evidence type="ECO:0000256" key="5">
    <source>
        <dbReference type="ARBA" id="ARBA00022575"/>
    </source>
</evidence>
<dbReference type="EC" id="2.5.1.18" evidence="3"/>
<comment type="catalytic activity">
    <reaction evidence="7">
        <text>RX + glutathione = an S-substituted glutathione + a halide anion + H(+)</text>
        <dbReference type="Rhea" id="RHEA:16437"/>
        <dbReference type="ChEBI" id="CHEBI:15378"/>
        <dbReference type="ChEBI" id="CHEBI:16042"/>
        <dbReference type="ChEBI" id="CHEBI:17792"/>
        <dbReference type="ChEBI" id="CHEBI:57925"/>
        <dbReference type="ChEBI" id="CHEBI:90779"/>
        <dbReference type="EC" id="2.5.1.18"/>
    </reaction>
</comment>
<dbReference type="Pfam" id="PF02798">
    <property type="entry name" value="GST_N"/>
    <property type="match status" value="1"/>
</dbReference>
<feature type="region of interest" description="Disordered" evidence="9">
    <location>
        <begin position="667"/>
        <end position="690"/>
    </location>
</feature>
<evidence type="ECO:0000256" key="7">
    <source>
        <dbReference type="ARBA" id="ARBA00047960"/>
    </source>
</evidence>
<dbReference type="InterPro" id="IPR010987">
    <property type="entry name" value="Glutathione-S-Trfase_C-like"/>
</dbReference>
<feature type="region of interest" description="Disordered" evidence="9">
    <location>
        <begin position="954"/>
        <end position="1082"/>
    </location>
</feature>
<evidence type="ECO:0000256" key="9">
    <source>
        <dbReference type="SAM" id="MobiDB-lite"/>
    </source>
</evidence>
<evidence type="ECO:0000256" key="1">
    <source>
        <dbReference type="ARBA" id="ARBA00004514"/>
    </source>
</evidence>
<feature type="region of interest" description="Disordered" evidence="9">
    <location>
        <begin position="440"/>
        <end position="459"/>
    </location>
</feature>
<keyword evidence="5" id="KW-0216">Detoxification</keyword>
<comment type="similarity">
    <text evidence="2">Belongs to the GST superfamily. Phi family.</text>
</comment>
<keyword evidence="6" id="KW-0808">Transferase</keyword>
<dbReference type="GO" id="GO:0009407">
    <property type="term" value="P:toxin catabolic process"/>
    <property type="evidence" value="ECO:0007669"/>
    <property type="project" value="UniProtKB-ARBA"/>
</dbReference>
<evidence type="ECO:0000313" key="12">
    <source>
        <dbReference type="EMBL" id="CAD5315082.1"/>
    </source>
</evidence>
<dbReference type="CDD" id="cd03053">
    <property type="entry name" value="GST_N_Phi"/>
    <property type="match status" value="1"/>
</dbReference>
<dbReference type="SUPFAM" id="SSF47616">
    <property type="entry name" value="GST C-terminal domain-like"/>
    <property type="match status" value="1"/>
</dbReference>
<dbReference type="InterPro" id="IPR036282">
    <property type="entry name" value="Glutathione-S-Trfase_C_sf"/>
</dbReference>
<organism evidence="12 13">
    <name type="scientific">Arabidopsis thaliana</name>
    <name type="common">Mouse-ear cress</name>
    <dbReference type="NCBI Taxonomy" id="3702"/>
    <lineage>
        <taxon>Eukaryota</taxon>
        <taxon>Viridiplantae</taxon>
        <taxon>Streptophyta</taxon>
        <taxon>Embryophyta</taxon>
        <taxon>Tracheophyta</taxon>
        <taxon>Spermatophyta</taxon>
        <taxon>Magnoliopsida</taxon>
        <taxon>eudicotyledons</taxon>
        <taxon>Gunneridae</taxon>
        <taxon>Pentapetalae</taxon>
        <taxon>rosids</taxon>
        <taxon>malvids</taxon>
        <taxon>Brassicales</taxon>
        <taxon>Brassicaceae</taxon>
        <taxon>Camelineae</taxon>
        <taxon>Arabidopsis</taxon>
    </lineage>
</organism>
<evidence type="ECO:0000256" key="2">
    <source>
        <dbReference type="ARBA" id="ARBA00010128"/>
    </source>
</evidence>
<dbReference type="PANTHER" id="PTHR36325:SF1">
    <property type="entry name" value="MYOSIN-2 HEAVY CHAIN-LIKE PROTEIN"/>
    <property type="match status" value="1"/>
</dbReference>
<dbReference type="Gene3D" id="3.40.30.10">
    <property type="entry name" value="Glutaredoxin"/>
    <property type="match status" value="1"/>
</dbReference>
<evidence type="ECO:0000256" key="8">
    <source>
        <dbReference type="ARBA" id="ARBA00053259"/>
    </source>
</evidence>
<dbReference type="Gene3D" id="1.20.1050.10">
    <property type="match status" value="1"/>
</dbReference>
<dbReference type="GO" id="GO:0004364">
    <property type="term" value="F:glutathione transferase activity"/>
    <property type="evidence" value="ECO:0007669"/>
    <property type="project" value="UniProtKB-EC"/>
</dbReference>
<dbReference type="PROSITE" id="PS50405">
    <property type="entry name" value="GST_CTER"/>
    <property type="match status" value="1"/>
</dbReference>
<dbReference type="InterPro" id="IPR004045">
    <property type="entry name" value="Glutathione_S-Trfase_N"/>
</dbReference>
<feature type="compositionally biased region" description="Basic and acidic residues" evidence="9">
    <location>
        <begin position="667"/>
        <end position="681"/>
    </location>
</feature>
<sequence length="1133" mass="127381">MADSKMKLHCGFIWGNSAALFCINEKGLDFELVFVDWLAGEAKTKTFLSTLNPFGEVPVLEDGDLKLFEPKAITRYLAEQYKDVGTNLLPDDPKKRAIMSMWMEVDSNQFLPIASTLIKELIINPYQGLATDDTAVQENKEKLSEVLNIYETRLGESPYLAGESFSLADLHHLAPIDYLLNTDEEELKNLIYSRPNVAAWVEKMKMRPAWLKTVVMKNHIVDLMKQRRLPIKLDSSCHESTVVAQKNAIAIENNKIEDMIKAAMDLGCLDLGCLSDKKSGVGVSDHLECSSSPSKLGKNKSPRETSALRKSQSKRSSQRKTSPLGWFPRRKGDSYLNRKIKKLQEVGGMNQTLDETLGDSNPHYCKIVREQMAVREAAGKAMELRKAALVEASWCRILRAARIPCLEAETLMENAEKAAVEAFEAASALGVIMHDKPNSSRKQYRIETSGTHGRGSPTHTVTASFETAFDVDKEVAAAVKTAFARLANCPSFSKAEIKDLLKKISENPDVRDNHEITEMSSECDTESDSELGILHKVDEEVAECEETSYFKMRQLKVKRRQSFGKFSREKLVELMLERLQGLHEDQLSSLASVVATCGLNEALAEVSSQRGQTTSFEPIVSDTRSRRDSKFGSLMEGKTTRDGTETEIPSLDKYLVKHMTKLEREVHEAKRVSKEVSEKNKKVPQGVASDPVPDLGSILVKHSSRLEKEIEEAKKNAGVSFGKYQKTSSRNKTPLDPIPDLESLLVKKHVSGLEKEVQETIKNCGKMYENVKKPGRKDGLSEVPSLDSCLVKHFSKLEKEVQEAKKRSKEDLEARNLETVSSVLLTEELGKENVDSNNNKAEGQEESLDMILVKPVHRLETEKIASEAVYGNRRIQKRKQGAKTESNYESLDKILVKHVPKLEKEKQMFKAGVEETENSKRNNEGSLNQGHESMKVAKPILSRRQMRDKEIQETWGGLGLGESKNNNQKKPESKKTEATENLGEETRPVLTRRQERDREMLEAWGGLGLGDSTSYQPVNKNKRKPESEKMETATPLLTRRQARDREMLEAWGGLGLGDSTSYQPVNKNKRKPESEKMETATPLLTRRQARDREMQEAWGGLDLGNSIRPSLSKLEREKAAWIKAEKEETTRGN</sequence>
<evidence type="ECO:0000256" key="4">
    <source>
        <dbReference type="ARBA" id="ARBA00022490"/>
    </source>
</evidence>
<dbReference type="PROSITE" id="PS50404">
    <property type="entry name" value="GST_NTER"/>
    <property type="match status" value="1"/>
</dbReference>
<feature type="domain" description="GST N-terminal" evidence="10">
    <location>
        <begin position="4"/>
        <end position="85"/>
    </location>
</feature>
<dbReference type="GO" id="GO:0005829">
    <property type="term" value="C:cytosol"/>
    <property type="evidence" value="ECO:0007669"/>
    <property type="project" value="UniProtKB-SubCell"/>
</dbReference>
<dbReference type="Pfam" id="PF00043">
    <property type="entry name" value="GST_C"/>
    <property type="match status" value="1"/>
</dbReference>
<gene>
    <name evidence="12" type="ORF">AT9943_LOCUS3479</name>
</gene>
<dbReference type="Proteomes" id="UP000516314">
    <property type="component" value="Chromosome 1"/>
</dbReference>